<evidence type="ECO:0000313" key="2">
    <source>
        <dbReference type="EMBL" id="GBP54628.1"/>
    </source>
</evidence>
<keyword evidence="3" id="KW-1185">Reference proteome</keyword>
<organism evidence="2 3">
    <name type="scientific">Eumeta variegata</name>
    <name type="common">Bagworm moth</name>
    <name type="synonym">Eumeta japonica</name>
    <dbReference type="NCBI Taxonomy" id="151549"/>
    <lineage>
        <taxon>Eukaryota</taxon>
        <taxon>Metazoa</taxon>
        <taxon>Ecdysozoa</taxon>
        <taxon>Arthropoda</taxon>
        <taxon>Hexapoda</taxon>
        <taxon>Insecta</taxon>
        <taxon>Pterygota</taxon>
        <taxon>Neoptera</taxon>
        <taxon>Endopterygota</taxon>
        <taxon>Lepidoptera</taxon>
        <taxon>Glossata</taxon>
        <taxon>Ditrysia</taxon>
        <taxon>Tineoidea</taxon>
        <taxon>Psychidae</taxon>
        <taxon>Oiketicinae</taxon>
        <taxon>Eumeta</taxon>
    </lineage>
</organism>
<reference evidence="2 3" key="1">
    <citation type="journal article" date="2019" name="Commun. Biol.">
        <title>The bagworm genome reveals a unique fibroin gene that provides high tensile strength.</title>
        <authorList>
            <person name="Kono N."/>
            <person name="Nakamura H."/>
            <person name="Ohtoshi R."/>
            <person name="Tomita M."/>
            <person name="Numata K."/>
            <person name="Arakawa K."/>
        </authorList>
    </citation>
    <scope>NUCLEOTIDE SEQUENCE [LARGE SCALE GENOMIC DNA]</scope>
</reference>
<dbReference type="AlphaFoldDB" id="A0A4C1WTC4"/>
<dbReference type="Proteomes" id="UP000299102">
    <property type="component" value="Unassembled WGS sequence"/>
</dbReference>
<sequence length="231" mass="24614">MLVGEHLAFNVRGRAERDRHQTENKKAEFRRATAASRASIAISASASQCNPGGQYRLSYQLPVELLDRGLREHTSPQSSHSLPSSHAQSLRDGAVCGISSGAGRSAYSPLQALSESTCRDPSGGAHAVPPPPQPPPTRLYGNHREPRDSDSHLIRIADDIKNNITKDMKKPTVIISKRDPPSGGGSMHSGSGTVGPVEELPRAGHRDDSDQGRPQDVSGAAGQARRIAASR</sequence>
<name>A0A4C1WTC4_EUMVA</name>
<feature type="region of interest" description="Disordered" evidence="1">
    <location>
        <begin position="112"/>
        <end position="231"/>
    </location>
</feature>
<proteinExistence type="predicted"/>
<feature type="compositionally biased region" description="Pro residues" evidence="1">
    <location>
        <begin position="128"/>
        <end position="137"/>
    </location>
</feature>
<feature type="region of interest" description="Disordered" evidence="1">
    <location>
        <begin position="9"/>
        <end position="33"/>
    </location>
</feature>
<evidence type="ECO:0000313" key="3">
    <source>
        <dbReference type="Proteomes" id="UP000299102"/>
    </source>
</evidence>
<protein>
    <submittedName>
        <fullName evidence="2">Uncharacterized protein</fullName>
    </submittedName>
</protein>
<dbReference type="EMBL" id="BGZK01000651">
    <property type="protein sequence ID" value="GBP54628.1"/>
    <property type="molecule type" value="Genomic_DNA"/>
</dbReference>
<gene>
    <name evidence="2" type="ORF">EVAR_35890_1</name>
</gene>
<feature type="compositionally biased region" description="Basic and acidic residues" evidence="1">
    <location>
        <begin position="199"/>
        <end position="213"/>
    </location>
</feature>
<evidence type="ECO:0000256" key="1">
    <source>
        <dbReference type="SAM" id="MobiDB-lite"/>
    </source>
</evidence>
<accession>A0A4C1WTC4</accession>
<comment type="caution">
    <text evidence="2">The sequence shown here is derived from an EMBL/GenBank/DDBJ whole genome shotgun (WGS) entry which is preliminary data.</text>
</comment>
<feature type="compositionally biased region" description="Basic and acidic residues" evidence="1">
    <location>
        <begin position="142"/>
        <end position="180"/>
    </location>
</feature>
<feature type="compositionally biased region" description="Basic and acidic residues" evidence="1">
    <location>
        <begin position="13"/>
        <end position="31"/>
    </location>
</feature>